<keyword evidence="1" id="KW-0805">Transcription regulation</keyword>
<dbReference type="InterPro" id="IPR009057">
    <property type="entry name" value="Homeodomain-like_sf"/>
</dbReference>
<keyword evidence="2 4" id="KW-0238">DNA-binding</keyword>
<dbReference type="EMBL" id="CP060789">
    <property type="protein sequence ID" value="QNP56137.1"/>
    <property type="molecule type" value="Genomic_DNA"/>
</dbReference>
<reference evidence="6 7" key="1">
    <citation type="submission" date="2020-08" db="EMBL/GenBank/DDBJ databases">
        <title>Genome sequence of Tessaracoccus defluvii JCM 17540T.</title>
        <authorList>
            <person name="Hyun D.-W."/>
            <person name="Bae J.-W."/>
        </authorList>
    </citation>
    <scope>NUCLEOTIDE SEQUENCE [LARGE SCALE GENOMIC DNA]</scope>
    <source>
        <strain evidence="6 7">JCM 17540</strain>
    </source>
</reference>
<evidence type="ECO:0000256" key="1">
    <source>
        <dbReference type="ARBA" id="ARBA00023015"/>
    </source>
</evidence>
<keyword evidence="3" id="KW-0804">Transcription</keyword>
<evidence type="ECO:0000256" key="2">
    <source>
        <dbReference type="ARBA" id="ARBA00023125"/>
    </source>
</evidence>
<dbReference type="Gene3D" id="1.10.357.10">
    <property type="entry name" value="Tetracycline Repressor, domain 2"/>
    <property type="match status" value="1"/>
</dbReference>
<keyword evidence="7" id="KW-1185">Reference proteome</keyword>
<evidence type="ECO:0000256" key="4">
    <source>
        <dbReference type="PROSITE-ProRule" id="PRU00335"/>
    </source>
</evidence>
<dbReference type="InterPro" id="IPR041583">
    <property type="entry name" value="TetR_C_31"/>
</dbReference>
<evidence type="ECO:0000313" key="6">
    <source>
        <dbReference type="EMBL" id="QNP56137.1"/>
    </source>
</evidence>
<dbReference type="Proteomes" id="UP000516117">
    <property type="component" value="Chromosome"/>
</dbReference>
<dbReference type="InterPro" id="IPR036271">
    <property type="entry name" value="Tet_transcr_reg_TetR-rel_C_sf"/>
</dbReference>
<dbReference type="PANTHER" id="PTHR47506:SF6">
    <property type="entry name" value="HTH-TYPE TRANSCRIPTIONAL REPRESSOR NEMR"/>
    <property type="match status" value="1"/>
</dbReference>
<accession>A0A7H0H6H1</accession>
<feature type="domain" description="HTH tetR-type" evidence="5">
    <location>
        <begin position="11"/>
        <end position="71"/>
    </location>
</feature>
<dbReference type="KEGG" id="tdf:H9L22_01045"/>
<dbReference type="PANTHER" id="PTHR47506">
    <property type="entry name" value="TRANSCRIPTIONAL REGULATORY PROTEIN"/>
    <property type="match status" value="1"/>
</dbReference>
<protein>
    <submittedName>
        <fullName evidence="6">TetR family transcriptional regulator</fullName>
    </submittedName>
</protein>
<dbReference type="SUPFAM" id="SSF48498">
    <property type="entry name" value="Tetracyclin repressor-like, C-terminal domain"/>
    <property type="match status" value="1"/>
</dbReference>
<evidence type="ECO:0000313" key="7">
    <source>
        <dbReference type="Proteomes" id="UP000516117"/>
    </source>
</evidence>
<dbReference type="SUPFAM" id="SSF46689">
    <property type="entry name" value="Homeodomain-like"/>
    <property type="match status" value="1"/>
</dbReference>
<dbReference type="AlphaFoldDB" id="A0A7H0H6H1"/>
<feature type="DNA-binding region" description="H-T-H motif" evidence="4">
    <location>
        <begin position="34"/>
        <end position="53"/>
    </location>
</feature>
<name>A0A7H0H6H1_9ACTN</name>
<organism evidence="6 7">
    <name type="scientific">Tessaracoccus defluvii</name>
    <dbReference type="NCBI Taxonomy" id="1285901"/>
    <lineage>
        <taxon>Bacteria</taxon>
        <taxon>Bacillati</taxon>
        <taxon>Actinomycetota</taxon>
        <taxon>Actinomycetes</taxon>
        <taxon>Propionibacteriales</taxon>
        <taxon>Propionibacteriaceae</taxon>
        <taxon>Tessaracoccus</taxon>
    </lineage>
</organism>
<evidence type="ECO:0000256" key="3">
    <source>
        <dbReference type="ARBA" id="ARBA00023163"/>
    </source>
</evidence>
<dbReference type="Pfam" id="PF17940">
    <property type="entry name" value="TetR_C_31"/>
    <property type="match status" value="1"/>
</dbReference>
<gene>
    <name evidence="6" type="ORF">H9L22_01045</name>
</gene>
<sequence length="183" mass="19753">MTAPVNPRHDPARRDRIIDACLDVIVAHGVAGTSARRVATEAGVPLGSVSYHFEGMDDLLHEALRRFADSVADRFTARLTAATTPAEARAAVAETIGADVFVAHRDLVLTTELYALAAREPRYRALTNGWMTRSRAALERHFDPVTARLLDAMVEGLTLHAALDVEPADPAVARAALERLIPG</sequence>
<proteinExistence type="predicted"/>
<dbReference type="RefSeq" id="WP_187721254.1">
    <property type="nucleotide sequence ID" value="NZ_BAABBL010000013.1"/>
</dbReference>
<evidence type="ECO:0000259" key="5">
    <source>
        <dbReference type="PROSITE" id="PS50977"/>
    </source>
</evidence>
<dbReference type="GO" id="GO:0003677">
    <property type="term" value="F:DNA binding"/>
    <property type="evidence" value="ECO:0007669"/>
    <property type="project" value="UniProtKB-UniRule"/>
</dbReference>
<dbReference type="PROSITE" id="PS50977">
    <property type="entry name" value="HTH_TETR_2"/>
    <property type="match status" value="1"/>
</dbReference>
<dbReference type="Pfam" id="PF00440">
    <property type="entry name" value="TetR_N"/>
    <property type="match status" value="1"/>
</dbReference>
<dbReference type="InterPro" id="IPR001647">
    <property type="entry name" value="HTH_TetR"/>
</dbReference>